<dbReference type="GO" id="GO:0000781">
    <property type="term" value="C:chromosome, telomeric region"/>
    <property type="evidence" value="ECO:0007669"/>
    <property type="project" value="TreeGrafter"/>
</dbReference>
<dbReference type="OrthoDB" id="25571at2759"/>
<dbReference type="GO" id="GO:0000724">
    <property type="term" value="P:double-strand break repair via homologous recombination"/>
    <property type="evidence" value="ECO:0007669"/>
    <property type="project" value="TreeGrafter"/>
</dbReference>
<evidence type="ECO:0000256" key="1">
    <source>
        <dbReference type="ARBA" id="ARBA00004123"/>
    </source>
</evidence>
<dbReference type="GO" id="GO:0003697">
    <property type="term" value="F:single-stranded DNA binding"/>
    <property type="evidence" value="ECO:0007669"/>
    <property type="project" value="TreeGrafter"/>
</dbReference>
<dbReference type="PANTHER" id="PTHR13989">
    <property type="entry name" value="REPLICATION PROTEIN A-RELATED"/>
    <property type="match status" value="1"/>
</dbReference>
<name>F8PE47_SERL9</name>
<dbReference type="InterPro" id="IPR040260">
    <property type="entry name" value="RFA2-like"/>
</dbReference>
<feature type="domain" description="Replication protein A C-terminal" evidence="7">
    <location>
        <begin position="178"/>
        <end position="269"/>
    </location>
</feature>
<keyword evidence="5" id="KW-0539">Nucleus</keyword>
<dbReference type="SUPFAM" id="SSF50249">
    <property type="entry name" value="Nucleic acid-binding proteins"/>
    <property type="match status" value="1"/>
</dbReference>
<dbReference type="Gene3D" id="1.10.10.10">
    <property type="entry name" value="Winged helix-like DNA-binding domain superfamily/Winged helix DNA-binding domain"/>
    <property type="match status" value="1"/>
</dbReference>
<gene>
    <name evidence="8" type="ORF">SERLADRAFT_480906</name>
</gene>
<dbReference type="EMBL" id="GL945447">
    <property type="protein sequence ID" value="EGO18644.1"/>
    <property type="molecule type" value="Genomic_DNA"/>
</dbReference>
<proteinExistence type="inferred from homology"/>
<dbReference type="SUPFAM" id="SSF46785">
    <property type="entry name" value="Winged helix' DNA-binding domain"/>
    <property type="match status" value="1"/>
</dbReference>
<dbReference type="GO" id="GO:0035861">
    <property type="term" value="C:site of double-strand break"/>
    <property type="evidence" value="ECO:0007669"/>
    <property type="project" value="TreeGrafter"/>
</dbReference>
<dbReference type="Pfam" id="PF01336">
    <property type="entry name" value="tRNA_anti-codon"/>
    <property type="match status" value="1"/>
</dbReference>
<dbReference type="InterPro" id="IPR036388">
    <property type="entry name" value="WH-like_DNA-bd_sf"/>
</dbReference>
<keyword evidence="3" id="KW-0235">DNA replication</keyword>
<reference evidence="8" key="1">
    <citation type="submission" date="2011-04" db="EMBL/GenBank/DDBJ databases">
        <title>Evolution of plant cell wall degrading machinery underlies the functional diversity of forest fungi.</title>
        <authorList>
            <consortium name="US DOE Joint Genome Institute (JGI-PGF)"/>
            <person name="Eastwood D.C."/>
            <person name="Floudas D."/>
            <person name="Binder M."/>
            <person name="Majcherczyk A."/>
            <person name="Schneider P."/>
            <person name="Aerts A."/>
            <person name="Asiegbu F.O."/>
            <person name="Baker S.E."/>
            <person name="Barry K."/>
            <person name="Bendiksby M."/>
            <person name="Blumentritt M."/>
            <person name="Coutinho P.M."/>
            <person name="Cullen D."/>
            <person name="Cullen D."/>
            <person name="Gathman A."/>
            <person name="Goodell B."/>
            <person name="Henrissat B."/>
            <person name="Ihrmark K."/>
            <person name="Kauserud H."/>
            <person name="Kohler A."/>
            <person name="LaButti K."/>
            <person name="Lapidus A."/>
            <person name="Lavin J.L."/>
            <person name="Lee Y.-H."/>
            <person name="Lindquist E."/>
            <person name="Lilly W."/>
            <person name="Lucas S."/>
            <person name="Morin E."/>
            <person name="Murat C."/>
            <person name="Oguiza J.A."/>
            <person name="Park J."/>
            <person name="Pisabarro A.G."/>
            <person name="Riley R."/>
            <person name="Rosling A."/>
            <person name="Salamov A."/>
            <person name="Schmidt O."/>
            <person name="Schmutz J."/>
            <person name="Skrede I."/>
            <person name="Stenlid J."/>
            <person name="Wiebenga A."/>
            <person name="Xie X."/>
            <person name="Kues U."/>
            <person name="Hibbett D.S."/>
            <person name="Hoffmeister D."/>
            <person name="Hogberg N."/>
            <person name="Martin F."/>
            <person name="Grigoriev I.V."/>
            <person name="Watkinson S.C."/>
        </authorList>
    </citation>
    <scope>NUCLEOTIDE SEQUENCE</scope>
    <source>
        <strain evidence="8">S7.9</strain>
    </source>
</reference>
<evidence type="ECO:0000256" key="4">
    <source>
        <dbReference type="ARBA" id="ARBA00023125"/>
    </source>
</evidence>
<keyword evidence="4" id="KW-0238">DNA-binding</keyword>
<dbReference type="Pfam" id="PF08784">
    <property type="entry name" value="RPA_C"/>
    <property type="match status" value="1"/>
</dbReference>
<dbReference type="Gene3D" id="2.40.50.140">
    <property type="entry name" value="Nucleic acid-binding proteins"/>
    <property type="match status" value="1"/>
</dbReference>
<dbReference type="Proteomes" id="UP000008064">
    <property type="component" value="Unassembled WGS sequence"/>
</dbReference>
<dbReference type="GO" id="GO:0005662">
    <property type="term" value="C:DNA replication factor A complex"/>
    <property type="evidence" value="ECO:0007669"/>
    <property type="project" value="TreeGrafter"/>
</dbReference>
<accession>F8PE47</accession>
<dbReference type="InterPro" id="IPR036390">
    <property type="entry name" value="WH_DNA-bd_sf"/>
</dbReference>
<evidence type="ECO:0000256" key="3">
    <source>
        <dbReference type="ARBA" id="ARBA00022705"/>
    </source>
</evidence>
<dbReference type="PIRSF" id="PIRSF036949">
    <property type="entry name" value="RPA32"/>
    <property type="match status" value="1"/>
</dbReference>
<feature type="domain" description="OB" evidence="6">
    <location>
        <begin position="74"/>
        <end position="148"/>
    </location>
</feature>
<dbReference type="InterPro" id="IPR014646">
    <property type="entry name" value="Rfa2/RPA32"/>
</dbReference>
<dbReference type="InterPro" id="IPR014892">
    <property type="entry name" value="RPA_C"/>
</dbReference>
<evidence type="ECO:0000259" key="7">
    <source>
        <dbReference type="Pfam" id="PF08784"/>
    </source>
</evidence>
<evidence type="ECO:0000313" key="8">
    <source>
        <dbReference type="EMBL" id="EGO18644.1"/>
    </source>
</evidence>
<dbReference type="PANTHER" id="PTHR13989:SF16">
    <property type="entry name" value="REPLICATION PROTEIN A2"/>
    <property type="match status" value="1"/>
</dbReference>
<dbReference type="GO" id="GO:0006289">
    <property type="term" value="P:nucleotide-excision repair"/>
    <property type="evidence" value="ECO:0007669"/>
    <property type="project" value="TreeGrafter"/>
</dbReference>
<evidence type="ECO:0000256" key="5">
    <source>
        <dbReference type="ARBA" id="ARBA00023242"/>
    </source>
</evidence>
<dbReference type="KEGG" id="sla:SERLADRAFT_480906"/>
<comment type="similarity">
    <text evidence="2">Belongs to the replication factor A protein 2 family.</text>
</comment>
<dbReference type="GeneID" id="18821596"/>
<evidence type="ECO:0008006" key="9">
    <source>
        <dbReference type="Google" id="ProtNLM"/>
    </source>
</evidence>
<dbReference type="RefSeq" id="XP_007324671.1">
    <property type="nucleotide sequence ID" value="XM_007324609.1"/>
</dbReference>
<comment type="subcellular location">
    <subcellularLocation>
        <location evidence="1">Nucleus</location>
    </subcellularLocation>
</comment>
<dbReference type="GO" id="GO:0006260">
    <property type="term" value="P:DNA replication"/>
    <property type="evidence" value="ECO:0007669"/>
    <property type="project" value="UniProtKB-KW"/>
</dbReference>
<dbReference type="InterPro" id="IPR012340">
    <property type="entry name" value="NA-bd_OB-fold"/>
</dbReference>
<sequence length="276" mass="29592">MSQHTDNNYYGGGGSGGGFLTGGSPYAGGSPGGFGRRNEVSHSLRPMTIHQLQDASQAHSDADWMLDETEIGQVTVVGQVVSIQSQATNSLYWLDDGTGRIEARHWTDSSLTESSEKWDGVLEGTYVRVLGNLKMFGNKRYINATHIRNVQSPDEIYFHLLEAMTVTLTWERGPPPGPGQTHRLGAVANAPGAAAAVYKQSHSTASNEQYAHLPALQQSIISFILSQPTSTEGVHVGAIARAVGGDAITISDALDKLMDEGHVFSTINDSHFNVAN</sequence>
<evidence type="ECO:0000259" key="6">
    <source>
        <dbReference type="Pfam" id="PF01336"/>
    </source>
</evidence>
<evidence type="ECO:0000256" key="2">
    <source>
        <dbReference type="ARBA" id="ARBA00007815"/>
    </source>
</evidence>
<dbReference type="InterPro" id="IPR004365">
    <property type="entry name" value="NA-bd_OB_tRNA"/>
</dbReference>
<dbReference type="CDD" id="cd04478">
    <property type="entry name" value="RPA2_DBD_D"/>
    <property type="match status" value="1"/>
</dbReference>
<dbReference type="HOGENOM" id="CLU_051033_0_1_1"/>
<dbReference type="AlphaFoldDB" id="F8PE47"/>
<protein>
    <recommendedName>
        <fullName evidence="9">Replication protein A C-terminal domain-containing protein</fullName>
    </recommendedName>
</protein>
<organism>
    <name type="scientific">Serpula lacrymans var. lacrymans (strain S7.9)</name>
    <name type="common">Dry rot fungus</name>
    <dbReference type="NCBI Taxonomy" id="578457"/>
    <lineage>
        <taxon>Eukaryota</taxon>
        <taxon>Fungi</taxon>
        <taxon>Dikarya</taxon>
        <taxon>Basidiomycota</taxon>
        <taxon>Agaricomycotina</taxon>
        <taxon>Agaricomycetes</taxon>
        <taxon>Agaricomycetidae</taxon>
        <taxon>Boletales</taxon>
        <taxon>Coniophorineae</taxon>
        <taxon>Serpulaceae</taxon>
        <taxon>Serpula</taxon>
    </lineage>
</organism>